<proteinExistence type="predicted"/>
<gene>
    <name evidence="1" type="ORF">MRATA1EN3_LOCUS1608</name>
</gene>
<dbReference type="EMBL" id="OX596085">
    <property type="protein sequence ID" value="CAI9690395.1"/>
    <property type="molecule type" value="Genomic_DNA"/>
</dbReference>
<organism evidence="1 2">
    <name type="scientific">Rangifer tarandus platyrhynchus</name>
    <name type="common">Svalbard reindeer</name>
    <dbReference type="NCBI Taxonomy" id="3082113"/>
    <lineage>
        <taxon>Eukaryota</taxon>
        <taxon>Metazoa</taxon>
        <taxon>Chordata</taxon>
        <taxon>Craniata</taxon>
        <taxon>Vertebrata</taxon>
        <taxon>Euteleostomi</taxon>
        <taxon>Mammalia</taxon>
        <taxon>Eutheria</taxon>
        <taxon>Laurasiatheria</taxon>
        <taxon>Artiodactyla</taxon>
        <taxon>Ruminantia</taxon>
        <taxon>Pecora</taxon>
        <taxon>Cervidae</taxon>
        <taxon>Odocoileinae</taxon>
        <taxon>Rangifer</taxon>
    </lineage>
</organism>
<protein>
    <submittedName>
        <fullName evidence="1">Uncharacterized protein</fullName>
    </submittedName>
</protein>
<evidence type="ECO:0000313" key="1">
    <source>
        <dbReference type="EMBL" id="CAI9690395.1"/>
    </source>
</evidence>
<accession>A0ACB0DQ64</accession>
<name>A0ACB0DQ64_RANTA</name>
<sequence>MQRGARARGAGSRRSVQGCGQCGPGRPPPPLAPGGWVDGTRLCAGSCGSKPPTPEGRLQLREPRGAQAAPGPGQTTAAFPNLLSPSPGDVASLHSACLQLNPRPEMKNRRLETSPSPRSASQPVVNDARIGTRAQGSSAQAPAAAAGGGCAFLAKQPDLLCSGNYEKNVCHELSRGRLSEGAWPGGPTQSCVAASSRRAAAKARTPPGRERAQPGLDSRLPPGPTRKPPPHDTPGRAAHLHPHATHLVPAPGAPCPLGPPVEEGPRPRPGAEEGMVCSAR</sequence>
<evidence type="ECO:0000313" key="2">
    <source>
        <dbReference type="Proteomes" id="UP001162501"/>
    </source>
</evidence>
<dbReference type="Proteomes" id="UP001162501">
    <property type="component" value="Chromosome 1"/>
</dbReference>
<reference evidence="1" key="1">
    <citation type="submission" date="2023-05" db="EMBL/GenBank/DDBJ databases">
        <authorList>
            <consortium name="ELIXIR-Norway"/>
        </authorList>
    </citation>
    <scope>NUCLEOTIDE SEQUENCE</scope>
</reference>